<accession>A0A1I3TFK9</accession>
<name>A0A1I3TFK9_9BACL</name>
<dbReference type="Proteomes" id="UP000199545">
    <property type="component" value="Unassembled WGS sequence"/>
</dbReference>
<evidence type="ECO:0000313" key="8">
    <source>
        <dbReference type="EMBL" id="SFJ69263.1"/>
    </source>
</evidence>
<dbReference type="InterPro" id="IPR004372">
    <property type="entry name" value="Ac/propionate_kinase"/>
</dbReference>
<dbReference type="NCBIfam" id="TIGR00016">
    <property type="entry name" value="ackA"/>
    <property type="match status" value="1"/>
</dbReference>
<dbReference type="GO" id="GO:0008776">
    <property type="term" value="F:acetate kinase activity"/>
    <property type="evidence" value="ECO:0007669"/>
    <property type="project" value="UniProtKB-UniRule"/>
</dbReference>
<comment type="similarity">
    <text evidence="1 6 7">Belongs to the acetokinase family.</text>
</comment>
<dbReference type="PROSITE" id="PS01075">
    <property type="entry name" value="ACETATE_KINASE_1"/>
    <property type="match status" value="1"/>
</dbReference>
<keyword evidence="6" id="KW-0460">Magnesium</keyword>
<feature type="binding site" evidence="6">
    <location>
        <position position="17"/>
    </location>
    <ligand>
        <name>ATP</name>
        <dbReference type="ChEBI" id="CHEBI:30616"/>
    </ligand>
</feature>
<sequence>MLGMKVLIINCGSSSIKYELFEMTTESVLAEGVVERIGTDSAIIKLRVTGRDPLVQTSEILDHQVGLSRVLSLLMSREQGVIQSAEEVKAVGHRVVHGGEYFSEAVIIDPKVRQAIRQTIDLAPLHNLPNLLGIDAAQSQLPQAVHVAVFDTAFHQTMPTYAYMYPLPRVLYEKYKIRRYGFHGTSHKYVSQRAAAFLKRPIEELKIISCHIGNGASVAAIRQGKSVDTSMGMTPLEGLMMGTRCGDIDPAIVPYVMAREELTLAEVKSMMNKHSGLLGISGLSEDMRVIEEAAEQGHAQAKLALDMYVYKIRKVIGSYVAAMNGMDVLIFTAGVGENSSLVRERVCKNLTCFGIELDDGQNQLRRKEERRISTSSSKVEVLVIPTNEELMIAREAKKLVEKISL</sequence>
<dbReference type="InterPro" id="IPR000890">
    <property type="entry name" value="Aliphatic_acid_kin_short-chain"/>
</dbReference>
<comment type="pathway">
    <text evidence="6">Metabolic intermediate biosynthesis; acetyl-CoA biosynthesis; acetyl-CoA from acetate: step 1/2.</text>
</comment>
<comment type="subcellular location">
    <subcellularLocation>
        <location evidence="6">Cytoplasm</location>
    </subcellularLocation>
</comment>
<evidence type="ECO:0000256" key="2">
    <source>
        <dbReference type="ARBA" id="ARBA00022679"/>
    </source>
</evidence>
<keyword evidence="4 6" id="KW-0418">Kinase</keyword>
<feature type="binding site" evidence="6">
    <location>
        <position position="94"/>
    </location>
    <ligand>
        <name>substrate</name>
    </ligand>
</feature>
<dbReference type="HAMAP" id="MF_00020">
    <property type="entry name" value="Acetate_kinase"/>
    <property type="match status" value="1"/>
</dbReference>
<dbReference type="Gene3D" id="3.30.420.40">
    <property type="match status" value="2"/>
</dbReference>
<feature type="binding site" evidence="6">
    <location>
        <begin position="211"/>
        <end position="215"/>
    </location>
    <ligand>
        <name>ATP</name>
        <dbReference type="ChEBI" id="CHEBI:30616"/>
    </ligand>
</feature>
<dbReference type="EMBL" id="FORR01000017">
    <property type="protein sequence ID" value="SFJ69263.1"/>
    <property type="molecule type" value="Genomic_DNA"/>
</dbReference>
<feature type="binding site" evidence="6">
    <location>
        <position position="10"/>
    </location>
    <ligand>
        <name>Mg(2+)</name>
        <dbReference type="ChEBI" id="CHEBI:18420"/>
    </ligand>
</feature>
<comment type="function">
    <text evidence="6">Catalyzes the formation of acetyl phosphate from acetate and ATP. Can also catalyze the reverse reaction.</text>
</comment>
<dbReference type="GO" id="GO:0006085">
    <property type="term" value="P:acetyl-CoA biosynthetic process"/>
    <property type="evidence" value="ECO:0007669"/>
    <property type="project" value="UniProtKB-UniRule"/>
</dbReference>
<dbReference type="GO" id="GO:0005524">
    <property type="term" value="F:ATP binding"/>
    <property type="evidence" value="ECO:0007669"/>
    <property type="project" value="UniProtKB-KW"/>
</dbReference>
<dbReference type="GO" id="GO:0005737">
    <property type="term" value="C:cytoplasm"/>
    <property type="evidence" value="ECO:0007669"/>
    <property type="project" value="UniProtKB-SubCell"/>
</dbReference>
<dbReference type="CDD" id="cd24010">
    <property type="entry name" value="ASKHA_NBD_AcK_PK"/>
    <property type="match status" value="1"/>
</dbReference>
<dbReference type="PIRSF" id="PIRSF000722">
    <property type="entry name" value="Acetate_prop_kin"/>
    <property type="match status" value="1"/>
</dbReference>
<evidence type="ECO:0000256" key="6">
    <source>
        <dbReference type="HAMAP-Rule" id="MF_00020"/>
    </source>
</evidence>
<keyword evidence="6" id="KW-0963">Cytoplasm</keyword>
<comment type="subunit">
    <text evidence="6">Homodimer.</text>
</comment>
<feature type="active site" description="Proton donor/acceptor" evidence="6">
    <location>
        <position position="151"/>
    </location>
</feature>
<feature type="site" description="Transition state stabilizer" evidence="6">
    <location>
        <position position="183"/>
    </location>
</feature>
<dbReference type="PROSITE" id="PS01076">
    <property type="entry name" value="ACETATE_KINASE_2"/>
    <property type="match status" value="1"/>
</dbReference>
<proteinExistence type="inferred from homology"/>
<dbReference type="InterPro" id="IPR023865">
    <property type="entry name" value="Aliphatic_acid_kinase_CS"/>
</dbReference>
<dbReference type="PANTHER" id="PTHR21060:SF15">
    <property type="entry name" value="ACETATE KINASE-RELATED"/>
    <property type="match status" value="1"/>
</dbReference>
<evidence type="ECO:0000256" key="1">
    <source>
        <dbReference type="ARBA" id="ARBA00008748"/>
    </source>
</evidence>
<evidence type="ECO:0000256" key="7">
    <source>
        <dbReference type="RuleBase" id="RU003835"/>
    </source>
</evidence>
<evidence type="ECO:0000256" key="5">
    <source>
        <dbReference type="ARBA" id="ARBA00022840"/>
    </source>
</evidence>
<feature type="site" description="Transition state stabilizer" evidence="6">
    <location>
        <position position="244"/>
    </location>
</feature>
<evidence type="ECO:0000313" key="9">
    <source>
        <dbReference type="Proteomes" id="UP000199545"/>
    </source>
</evidence>
<dbReference type="UniPathway" id="UPA00340">
    <property type="reaction ID" value="UER00458"/>
</dbReference>
<dbReference type="EC" id="2.7.2.1" evidence="6"/>
<dbReference type="GO" id="GO:0006083">
    <property type="term" value="P:acetate metabolic process"/>
    <property type="evidence" value="ECO:0007669"/>
    <property type="project" value="TreeGrafter"/>
</dbReference>
<evidence type="ECO:0000256" key="3">
    <source>
        <dbReference type="ARBA" id="ARBA00022741"/>
    </source>
</evidence>
<feature type="binding site" evidence="6">
    <location>
        <begin position="286"/>
        <end position="288"/>
    </location>
    <ligand>
        <name>ATP</name>
        <dbReference type="ChEBI" id="CHEBI:30616"/>
    </ligand>
</feature>
<keyword evidence="6" id="KW-0479">Metal-binding</keyword>
<comment type="catalytic activity">
    <reaction evidence="6">
        <text>acetate + ATP = acetyl phosphate + ADP</text>
        <dbReference type="Rhea" id="RHEA:11352"/>
        <dbReference type="ChEBI" id="CHEBI:22191"/>
        <dbReference type="ChEBI" id="CHEBI:30089"/>
        <dbReference type="ChEBI" id="CHEBI:30616"/>
        <dbReference type="ChEBI" id="CHEBI:456216"/>
        <dbReference type="EC" id="2.7.2.1"/>
    </reaction>
</comment>
<dbReference type="GO" id="GO:0000287">
    <property type="term" value="F:magnesium ion binding"/>
    <property type="evidence" value="ECO:0007669"/>
    <property type="project" value="UniProtKB-UniRule"/>
</dbReference>
<dbReference type="Pfam" id="PF00871">
    <property type="entry name" value="Acetate_kinase"/>
    <property type="match status" value="1"/>
</dbReference>
<protein>
    <recommendedName>
        <fullName evidence="6">Acetate kinase</fullName>
        <ecNumber evidence="6">2.7.2.1</ecNumber>
    </recommendedName>
    <alternativeName>
        <fullName evidence="6">Acetokinase</fullName>
    </alternativeName>
</protein>
<dbReference type="AlphaFoldDB" id="A0A1I3TFK9"/>
<dbReference type="PANTHER" id="PTHR21060">
    <property type="entry name" value="ACETATE KINASE"/>
    <property type="match status" value="1"/>
</dbReference>
<feature type="binding site" evidence="6">
    <location>
        <begin position="334"/>
        <end position="338"/>
    </location>
    <ligand>
        <name>ATP</name>
        <dbReference type="ChEBI" id="CHEBI:30616"/>
    </ligand>
</feature>
<reference evidence="8 9" key="1">
    <citation type="submission" date="2016-10" db="EMBL/GenBank/DDBJ databases">
        <authorList>
            <person name="de Groot N.N."/>
        </authorList>
    </citation>
    <scope>NUCLEOTIDE SEQUENCE [LARGE SCALE GENOMIC DNA]</scope>
    <source>
        <strain evidence="8 9">DSM 44778</strain>
    </source>
</reference>
<dbReference type="STRING" id="46223.SAMN05421852_11734"/>
<dbReference type="PRINTS" id="PR00471">
    <property type="entry name" value="ACETATEKNASE"/>
</dbReference>
<dbReference type="SUPFAM" id="SSF53067">
    <property type="entry name" value="Actin-like ATPase domain"/>
    <property type="match status" value="2"/>
</dbReference>
<comment type="cofactor">
    <cofactor evidence="6">
        <name>Mg(2+)</name>
        <dbReference type="ChEBI" id="CHEBI:18420"/>
    </cofactor>
    <cofactor evidence="6">
        <name>Mn(2+)</name>
        <dbReference type="ChEBI" id="CHEBI:29035"/>
    </cofactor>
    <text evidence="6">Mg(2+). Can also accept Mn(2+).</text>
</comment>
<feature type="binding site" evidence="6">
    <location>
        <position position="388"/>
    </location>
    <ligand>
        <name>Mg(2+)</name>
        <dbReference type="ChEBI" id="CHEBI:18420"/>
    </ligand>
</feature>
<evidence type="ECO:0000256" key="4">
    <source>
        <dbReference type="ARBA" id="ARBA00022777"/>
    </source>
</evidence>
<dbReference type="InterPro" id="IPR043129">
    <property type="entry name" value="ATPase_NBD"/>
</dbReference>
<keyword evidence="9" id="KW-1185">Reference proteome</keyword>
<keyword evidence="5 6" id="KW-0067">ATP-binding</keyword>
<organism evidence="8 9">
    <name type="scientific">Thermoflavimicrobium dichotomicum</name>
    <dbReference type="NCBI Taxonomy" id="46223"/>
    <lineage>
        <taxon>Bacteria</taxon>
        <taxon>Bacillati</taxon>
        <taxon>Bacillota</taxon>
        <taxon>Bacilli</taxon>
        <taxon>Bacillales</taxon>
        <taxon>Thermoactinomycetaceae</taxon>
        <taxon>Thermoflavimicrobium</taxon>
    </lineage>
</organism>
<gene>
    <name evidence="6" type="primary">ackA</name>
    <name evidence="8" type="ORF">SAMN05421852_11734</name>
</gene>
<keyword evidence="3 6" id="KW-0547">Nucleotide-binding</keyword>
<keyword evidence="2 6" id="KW-0808">Transferase</keyword>